<sequence>MAIISSSTLPILISFSLIIFIAGATEERKVYIVYMGDSPSSEYSAQPHHNLLNQVLQGLSSKKSLIHSYRSFNGLAARLTAKEKERIAGTHT</sequence>
<keyword evidence="1" id="KW-0472">Membrane</keyword>
<dbReference type="Gene3D" id="3.30.70.80">
    <property type="entry name" value="Peptidase S8 propeptide/proteinase inhibitor I9"/>
    <property type="match status" value="1"/>
</dbReference>
<protein>
    <recommendedName>
        <fullName evidence="2">Inhibitor I9 domain-containing protein</fullName>
    </recommendedName>
</protein>
<dbReference type="InterPro" id="IPR010259">
    <property type="entry name" value="S8pro/Inhibitor_I9"/>
</dbReference>
<proteinExistence type="predicted"/>
<dbReference type="Proteomes" id="UP001222027">
    <property type="component" value="Unassembled WGS sequence"/>
</dbReference>
<keyword evidence="4" id="KW-1185">Reference proteome</keyword>
<evidence type="ECO:0000256" key="1">
    <source>
        <dbReference type="SAM" id="Phobius"/>
    </source>
</evidence>
<dbReference type="Pfam" id="PF05922">
    <property type="entry name" value="Inhibitor_I9"/>
    <property type="match status" value="1"/>
</dbReference>
<dbReference type="InterPro" id="IPR037045">
    <property type="entry name" value="S8pro/Inhibitor_I9_sf"/>
</dbReference>
<feature type="domain" description="Inhibitor I9" evidence="2">
    <location>
        <begin position="30"/>
        <end position="89"/>
    </location>
</feature>
<keyword evidence="1" id="KW-1133">Transmembrane helix</keyword>
<name>A0AAV8PC26_ENSVE</name>
<organism evidence="3 4">
    <name type="scientific">Ensete ventricosum</name>
    <name type="common">Abyssinian banana</name>
    <name type="synonym">Musa ensete</name>
    <dbReference type="NCBI Taxonomy" id="4639"/>
    <lineage>
        <taxon>Eukaryota</taxon>
        <taxon>Viridiplantae</taxon>
        <taxon>Streptophyta</taxon>
        <taxon>Embryophyta</taxon>
        <taxon>Tracheophyta</taxon>
        <taxon>Spermatophyta</taxon>
        <taxon>Magnoliopsida</taxon>
        <taxon>Liliopsida</taxon>
        <taxon>Zingiberales</taxon>
        <taxon>Musaceae</taxon>
        <taxon>Ensete</taxon>
    </lineage>
</organism>
<accession>A0AAV8PC26</accession>
<reference evidence="3 4" key="1">
    <citation type="submission" date="2022-12" db="EMBL/GenBank/DDBJ databases">
        <title>Chromosome-scale assembly of the Ensete ventricosum genome.</title>
        <authorList>
            <person name="Dussert Y."/>
            <person name="Stocks J."/>
            <person name="Wendawek A."/>
            <person name="Woldeyes F."/>
            <person name="Nichols R.A."/>
            <person name="Borrell J.S."/>
        </authorList>
    </citation>
    <scope>NUCLEOTIDE SEQUENCE [LARGE SCALE GENOMIC DNA]</scope>
    <source>
        <strain evidence="4">cv. Maze</strain>
        <tissue evidence="3">Seeds</tissue>
    </source>
</reference>
<dbReference type="EMBL" id="JAQQAF010000006">
    <property type="protein sequence ID" value="KAJ8478820.1"/>
    <property type="molecule type" value="Genomic_DNA"/>
</dbReference>
<gene>
    <name evidence="3" type="ORF">OPV22_022547</name>
</gene>
<comment type="caution">
    <text evidence="3">The sequence shown here is derived from an EMBL/GenBank/DDBJ whole genome shotgun (WGS) entry which is preliminary data.</text>
</comment>
<evidence type="ECO:0000313" key="3">
    <source>
        <dbReference type="EMBL" id="KAJ8478820.1"/>
    </source>
</evidence>
<evidence type="ECO:0000313" key="4">
    <source>
        <dbReference type="Proteomes" id="UP001222027"/>
    </source>
</evidence>
<dbReference type="AlphaFoldDB" id="A0AAV8PC26"/>
<keyword evidence="1" id="KW-0812">Transmembrane</keyword>
<feature type="transmembrane region" description="Helical" evidence="1">
    <location>
        <begin position="6"/>
        <end position="25"/>
    </location>
</feature>
<evidence type="ECO:0000259" key="2">
    <source>
        <dbReference type="Pfam" id="PF05922"/>
    </source>
</evidence>